<keyword evidence="3" id="KW-1185">Reference proteome</keyword>
<sequence length="103" mass="11849">MATKSYAKRMVETRLLIDGLKDMKDDLPVSIHPNTADNIETLRTKAETLNSEQESMKAQLKKKTEELKDVMENLDKVSGDTKKRIKLDVPQSLWKKFGIEDKK</sequence>
<protein>
    <recommendedName>
        <fullName evidence="4">Membrane-binding protein</fullName>
    </recommendedName>
</protein>
<dbReference type="RefSeq" id="WP_327984433.1">
    <property type="nucleotide sequence ID" value="NZ_CP136426.1"/>
</dbReference>
<evidence type="ECO:0008006" key="4">
    <source>
        <dbReference type="Google" id="ProtNLM"/>
    </source>
</evidence>
<feature type="coiled-coil region" evidence="1">
    <location>
        <begin position="39"/>
        <end position="80"/>
    </location>
</feature>
<dbReference type="EMBL" id="CP136426">
    <property type="protein sequence ID" value="WOC50717.1"/>
    <property type="molecule type" value="Genomic_DNA"/>
</dbReference>
<gene>
    <name evidence="2" type="ORF">BPO_0070</name>
</gene>
<evidence type="ECO:0000313" key="3">
    <source>
        <dbReference type="Proteomes" id="UP001432059"/>
    </source>
</evidence>
<proteinExistence type="predicted"/>
<dbReference type="KEGG" id="bpor:BPO_0070"/>
<evidence type="ECO:0000256" key="1">
    <source>
        <dbReference type="SAM" id="Coils"/>
    </source>
</evidence>
<name>A0AAU0F1R8_9FLAO</name>
<keyword evidence="1" id="KW-0175">Coiled coil</keyword>
<dbReference type="Proteomes" id="UP001432059">
    <property type="component" value="Chromosome"/>
</dbReference>
<evidence type="ECO:0000313" key="2">
    <source>
        <dbReference type="EMBL" id="WOC50717.1"/>
    </source>
</evidence>
<organism evidence="2 3">
    <name type="scientific">Bergeyella porcorum</name>
    <dbReference type="NCBI Taxonomy" id="1735111"/>
    <lineage>
        <taxon>Bacteria</taxon>
        <taxon>Pseudomonadati</taxon>
        <taxon>Bacteroidota</taxon>
        <taxon>Flavobacteriia</taxon>
        <taxon>Flavobacteriales</taxon>
        <taxon>Weeksellaceae</taxon>
        <taxon>Bergeyella</taxon>
    </lineage>
</organism>
<dbReference type="AlphaFoldDB" id="A0AAU0F1R8"/>
<reference evidence="2" key="1">
    <citation type="submission" date="2023-10" db="EMBL/GenBank/DDBJ databases">
        <title>Characterization and whole genome sequencing of a novel strain of Bergeyella porcorum QD2021 isolated from pig.</title>
        <authorList>
            <person name="Liu G."/>
            <person name="Chen C."/>
            <person name="Han X."/>
        </authorList>
    </citation>
    <scope>NUCLEOTIDE SEQUENCE</scope>
    <source>
        <strain evidence="2">QD2021</strain>
    </source>
</reference>
<accession>A0AAU0F1R8</accession>